<organism evidence="1 2">
    <name type="scientific">Ambrosiozyma monospora</name>
    <name type="common">Yeast</name>
    <name type="synonym">Endomycopsis monosporus</name>
    <dbReference type="NCBI Taxonomy" id="43982"/>
    <lineage>
        <taxon>Eukaryota</taxon>
        <taxon>Fungi</taxon>
        <taxon>Dikarya</taxon>
        <taxon>Ascomycota</taxon>
        <taxon>Saccharomycotina</taxon>
        <taxon>Pichiomycetes</taxon>
        <taxon>Pichiales</taxon>
        <taxon>Pichiaceae</taxon>
        <taxon>Ambrosiozyma</taxon>
    </lineage>
</organism>
<sequence length="115" mass="11549">MVKLSLTLSLCHVSTTSVVYSVTSCSDGGCSTSEVVVPTIVTVPETQASTPSTTSKNSNTKSKNSALEATSIQTSGSGVDSNSTAPTIALLEGGASYMKPLAGSFIAVLAGILFV</sequence>
<proteinExistence type="predicted"/>
<protein>
    <submittedName>
        <fullName evidence="1">Unnamed protein product</fullName>
    </submittedName>
</protein>
<keyword evidence="2" id="KW-1185">Reference proteome</keyword>
<dbReference type="EMBL" id="BSXS01000723">
    <property type="protein sequence ID" value="GME73644.1"/>
    <property type="molecule type" value="Genomic_DNA"/>
</dbReference>
<reference evidence="1" key="1">
    <citation type="submission" date="2023-04" db="EMBL/GenBank/DDBJ databases">
        <title>Ambrosiozyma monospora NBRC 10751.</title>
        <authorList>
            <person name="Ichikawa N."/>
            <person name="Sato H."/>
            <person name="Tonouchi N."/>
        </authorList>
    </citation>
    <scope>NUCLEOTIDE SEQUENCE</scope>
    <source>
        <strain evidence="1">NBRC 10751</strain>
    </source>
</reference>
<dbReference type="Proteomes" id="UP001165064">
    <property type="component" value="Unassembled WGS sequence"/>
</dbReference>
<evidence type="ECO:0000313" key="1">
    <source>
        <dbReference type="EMBL" id="GME73644.1"/>
    </source>
</evidence>
<gene>
    <name evidence="1" type="ORF">Amon02_000147900</name>
</gene>
<accession>A0ACB5SVE6</accession>
<comment type="caution">
    <text evidence="1">The sequence shown here is derived from an EMBL/GenBank/DDBJ whole genome shotgun (WGS) entry which is preliminary data.</text>
</comment>
<name>A0ACB5SVE6_AMBMO</name>
<evidence type="ECO:0000313" key="2">
    <source>
        <dbReference type="Proteomes" id="UP001165064"/>
    </source>
</evidence>